<dbReference type="AlphaFoldDB" id="A0A3Q7J6P8"/>
<protein>
    <submittedName>
        <fullName evidence="1">Uncharacterized protein</fullName>
    </submittedName>
</protein>
<proteinExistence type="predicted"/>
<evidence type="ECO:0000313" key="2">
    <source>
        <dbReference type="Proteomes" id="UP000004994"/>
    </source>
</evidence>
<name>A0A3Q7J6P8_SOLLC</name>
<reference evidence="1" key="1">
    <citation type="journal article" date="2012" name="Nature">
        <title>The tomato genome sequence provides insights into fleshy fruit evolution.</title>
        <authorList>
            <consortium name="Tomato Genome Consortium"/>
        </authorList>
    </citation>
    <scope>NUCLEOTIDE SEQUENCE [LARGE SCALE GENOMIC DNA]</scope>
    <source>
        <strain evidence="1">cv. Heinz 1706</strain>
    </source>
</reference>
<dbReference type="EnsemblPlants" id="Solyc12g035310.2.1">
    <property type="protein sequence ID" value="Solyc12g035310.2.1"/>
    <property type="gene ID" value="Solyc12g035310.2"/>
</dbReference>
<reference evidence="1" key="2">
    <citation type="submission" date="2019-01" db="UniProtKB">
        <authorList>
            <consortium name="EnsemblPlants"/>
        </authorList>
    </citation>
    <scope>IDENTIFICATION</scope>
    <source>
        <strain evidence="1">cv. Heinz 1706</strain>
    </source>
</reference>
<keyword evidence="2" id="KW-1185">Reference proteome</keyword>
<dbReference type="InParanoid" id="A0A3Q7J6P8"/>
<dbReference type="PaxDb" id="4081-Solyc12g035310.1.1"/>
<organism evidence="1">
    <name type="scientific">Solanum lycopersicum</name>
    <name type="common">Tomato</name>
    <name type="synonym">Lycopersicon esculentum</name>
    <dbReference type="NCBI Taxonomy" id="4081"/>
    <lineage>
        <taxon>Eukaryota</taxon>
        <taxon>Viridiplantae</taxon>
        <taxon>Streptophyta</taxon>
        <taxon>Embryophyta</taxon>
        <taxon>Tracheophyta</taxon>
        <taxon>Spermatophyta</taxon>
        <taxon>Magnoliopsida</taxon>
        <taxon>eudicotyledons</taxon>
        <taxon>Gunneridae</taxon>
        <taxon>Pentapetalae</taxon>
        <taxon>asterids</taxon>
        <taxon>lamiids</taxon>
        <taxon>Solanales</taxon>
        <taxon>Solanaceae</taxon>
        <taxon>Solanoideae</taxon>
        <taxon>Solaneae</taxon>
        <taxon>Solanum</taxon>
        <taxon>Solanum subgen. Lycopersicon</taxon>
    </lineage>
</organism>
<evidence type="ECO:0000313" key="1">
    <source>
        <dbReference type="EnsemblPlants" id="Solyc12g035310.2.1"/>
    </source>
</evidence>
<sequence>MGYPSRYASYGCGYGTGGAGGSCGGGIMGAYGHGGGYGGYGGAVSGAGYEYGPSTCYEFVPSVGYGGLGGLYGSRHAMVAAAATTPVAVDMYLQNCMAPARLNVGGNAEIVGQQSTS</sequence>
<dbReference type="Proteomes" id="UP000004994">
    <property type="component" value="Chromosome 12"/>
</dbReference>
<dbReference type="PROSITE" id="PS51257">
    <property type="entry name" value="PROKAR_LIPOPROTEIN"/>
    <property type="match status" value="1"/>
</dbReference>
<dbReference type="Gramene" id="Solyc12g035310.2.1">
    <property type="protein sequence ID" value="Solyc12g035310.2.1"/>
    <property type="gene ID" value="Solyc12g035310.2"/>
</dbReference>
<accession>A0A3Q7J6P8</accession>